<evidence type="ECO:0000256" key="4">
    <source>
        <dbReference type="ARBA" id="ARBA00016004"/>
    </source>
</evidence>
<dbReference type="InterPro" id="IPR004839">
    <property type="entry name" value="Aminotransferase_I/II_large"/>
</dbReference>
<comment type="caution">
    <text evidence="11">The sequence shown here is derived from an EMBL/GenBank/DDBJ whole genome shotgun (WGS) entry which is preliminary data.</text>
</comment>
<keyword evidence="12" id="KW-1185">Reference proteome</keyword>
<dbReference type="Pfam" id="PF04237">
    <property type="entry name" value="YjbR"/>
    <property type="match status" value="1"/>
</dbReference>
<dbReference type="Pfam" id="PF00155">
    <property type="entry name" value="Aminotran_1_2"/>
    <property type="match status" value="1"/>
</dbReference>
<dbReference type="EC" id="2.6.1.1" evidence="3"/>
<evidence type="ECO:0000256" key="8">
    <source>
        <dbReference type="ARBA" id="ARBA00031658"/>
    </source>
</evidence>
<evidence type="ECO:0000256" key="6">
    <source>
        <dbReference type="ARBA" id="ARBA00022679"/>
    </source>
</evidence>
<dbReference type="InterPro" id="IPR015421">
    <property type="entry name" value="PyrdxlP-dep_Trfase_major"/>
</dbReference>
<dbReference type="PANTHER" id="PTHR46383:SF2">
    <property type="entry name" value="AMINOTRANSFERASE"/>
    <property type="match status" value="1"/>
</dbReference>
<protein>
    <recommendedName>
        <fullName evidence="4">8-amino-7-oxononanoate synthase</fullName>
        <ecNumber evidence="3">2.6.1.1</ecNumber>
    </recommendedName>
    <alternativeName>
        <fullName evidence="8">Alpha-oxoamine synthase</fullName>
    </alternativeName>
</protein>
<evidence type="ECO:0000313" key="12">
    <source>
        <dbReference type="Proteomes" id="UP001055101"/>
    </source>
</evidence>
<comment type="similarity">
    <text evidence="2">Belongs to the class-I pyridoxal-phosphate-dependent aminotransferase family.</text>
</comment>
<dbReference type="InterPro" id="IPR058532">
    <property type="entry name" value="YjbR/MT2646/Rv2570-like"/>
</dbReference>
<evidence type="ECO:0000256" key="7">
    <source>
        <dbReference type="ARBA" id="ARBA00022898"/>
    </source>
</evidence>
<dbReference type="SUPFAM" id="SSF142906">
    <property type="entry name" value="YjbR-like"/>
    <property type="match status" value="1"/>
</dbReference>
<organism evidence="11 12">
    <name type="scientific">Methylobacterium thuringiense</name>
    <dbReference type="NCBI Taxonomy" id="1003091"/>
    <lineage>
        <taxon>Bacteria</taxon>
        <taxon>Pseudomonadati</taxon>
        <taxon>Pseudomonadota</taxon>
        <taxon>Alphaproteobacteria</taxon>
        <taxon>Hyphomicrobiales</taxon>
        <taxon>Methylobacteriaceae</taxon>
        <taxon>Methylobacterium</taxon>
    </lineage>
</organism>
<name>A0ABQ4TS52_9HYPH</name>
<dbReference type="Gene3D" id="3.90.1150.30">
    <property type="match status" value="1"/>
</dbReference>
<evidence type="ECO:0000256" key="1">
    <source>
        <dbReference type="ARBA" id="ARBA00001933"/>
    </source>
</evidence>
<dbReference type="CDD" id="cd00609">
    <property type="entry name" value="AAT_like"/>
    <property type="match status" value="1"/>
</dbReference>
<reference evidence="11" key="2">
    <citation type="submission" date="2021-08" db="EMBL/GenBank/DDBJ databases">
        <authorList>
            <person name="Tani A."/>
            <person name="Ola A."/>
            <person name="Ogura Y."/>
            <person name="Katsura K."/>
            <person name="Hayashi T."/>
        </authorList>
    </citation>
    <scope>NUCLEOTIDE SEQUENCE</scope>
    <source>
        <strain evidence="11">DSM 23674</strain>
    </source>
</reference>
<evidence type="ECO:0000256" key="5">
    <source>
        <dbReference type="ARBA" id="ARBA00022576"/>
    </source>
</evidence>
<evidence type="ECO:0000256" key="2">
    <source>
        <dbReference type="ARBA" id="ARBA00007441"/>
    </source>
</evidence>
<comment type="catalytic activity">
    <reaction evidence="9">
        <text>L-aspartate + 2-oxoglutarate = oxaloacetate + L-glutamate</text>
        <dbReference type="Rhea" id="RHEA:21824"/>
        <dbReference type="ChEBI" id="CHEBI:16452"/>
        <dbReference type="ChEBI" id="CHEBI:16810"/>
        <dbReference type="ChEBI" id="CHEBI:29985"/>
        <dbReference type="ChEBI" id="CHEBI:29991"/>
        <dbReference type="EC" id="2.6.1.1"/>
    </reaction>
</comment>
<dbReference type="SUPFAM" id="SSF53383">
    <property type="entry name" value="PLP-dependent transferases"/>
    <property type="match status" value="1"/>
</dbReference>
<keyword evidence="7" id="KW-0663">Pyridoxal phosphate</keyword>
<evidence type="ECO:0000259" key="10">
    <source>
        <dbReference type="Pfam" id="PF00155"/>
    </source>
</evidence>
<dbReference type="InterPro" id="IPR038056">
    <property type="entry name" value="YjbR-like_sf"/>
</dbReference>
<proteinExistence type="inferred from homology"/>
<feature type="domain" description="Aminotransferase class I/classII large" evidence="10">
    <location>
        <begin position="170"/>
        <end position="513"/>
    </location>
</feature>
<evidence type="ECO:0000256" key="9">
    <source>
        <dbReference type="ARBA" id="ARBA00049185"/>
    </source>
</evidence>
<evidence type="ECO:0000313" key="11">
    <source>
        <dbReference type="EMBL" id="GJE56992.1"/>
    </source>
</evidence>
<reference evidence="11" key="1">
    <citation type="journal article" date="2021" name="Front. Microbiol.">
        <title>Comprehensive Comparative Genomics and Phenotyping of Methylobacterium Species.</title>
        <authorList>
            <person name="Alessa O."/>
            <person name="Ogura Y."/>
            <person name="Fujitani Y."/>
            <person name="Takami H."/>
            <person name="Hayashi T."/>
            <person name="Sahin N."/>
            <person name="Tani A."/>
        </authorList>
    </citation>
    <scope>NUCLEOTIDE SEQUENCE</scope>
    <source>
        <strain evidence="11">DSM 23674</strain>
    </source>
</reference>
<dbReference type="PANTHER" id="PTHR46383">
    <property type="entry name" value="ASPARTATE AMINOTRANSFERASE"/>
    <property type="match status" value="1"/>
</dbReference>
<accession>A0ABQ4TS52</accession>
<dbReference type="InterPro" id="IPR050596">
    <property type="entry name" value="AspAT/PAT-like"/>
</dbReference>
<sequence length="518" mass="55969">MSDDPIERLRRICLALPEASEKRAWGDPTFRVRDRIFAMPKSGDGRLSVWMKAPPHAQEILIGADPARFFAPPYVGPKGWVGMRLDAAPDWEEVRALVTRSYRLIAPKRLAARVAKSAMRIELASNGIPIDRDAMTNSQKISRRVQAVAPFLAMDVMAAAAAKVRAGDSVIRMEVGQPSAPAPRAVIAAAQSALADGRVPYTEALGMPALRERIARHYAETYGVAVAPERVVVTTGSSAGFVLAFLALFDAGARVAVPQPGYPAYRSILHALDLVPVPLVLRRADRFAPTSALIREAENLDGVLVMSPANPSGTVIAPARLAELCATTKALGLPFISDEIYHGLSYGVPTATALQFDPDAVVINSFSKFYCMTGWRVGWMVVPETLVRPIERLAQNLYISAPYLSQVAALTAFDTLDAIGAIRDGYAENRKILLDALPGLGLGEAHPVDGAFYLYADVGRLTDDATAFCRRMLDEAGVAATPGLDFDPAQGHHHVRFSFAGSQGECTEAVRRLRAWLC</sequence>
<dbReference type="InterPro" id="IPR015424">
    <property type="entry name" value="PyrdxlP-dep_Trfase"/>
</dbReference>
<keyword evidence="6" id="KW-0808">Transferase</keyword>
<dbReference type="EMBL" id="BPRA01000016">
    <property type="protein sequence ID" value="GJE56992.1"/>
    <property type="molecule type" value="Genomic_DNA"/>
</dbReference>
<dbReference type="Proteomes" id="UP001055101">
    <property type="component" value="Unassembled WGS sequence"/>
</dbReference>
<gene>
    <name evidence="11" type="primary">dapL</name>
    <name evidence="11" type="ORF">EKPJFOCH_3502</name>
</gene>
<evidence type="ECO:0000256" key="3">
    <source>
        <dbReference type="ARBA" id="ARBA00012753"/>
    </source>
</evidence>
<dbReference type="Gene3D" id="3.40.640.10">
    <property type="entry name" value="Type I PLP-dependent aspartate aminotransferase-like (Major domain)"/>
    <property type="match status" value="1"/>
</dbReference>
<keyword evidence="5 11" id="KW-0032">Aminotransferase</keyword>
<comment type="cofactor">
    <cofactor evidence="1">
        <name>pyridoxal 5'-phosphate</name>
        <dbReference type="ChEBI" id="CHEBI:597326"/>
    </cofactor>
</comment>
<dbReference type="GO" id="GO:0008483">
    <property type="term" value="F:transaminase activity"/>
    <property type="evidence" value="ECO:0007669"/>
    <property type="project" value="UniProtKB-KW"/>
</dbReference>